<dbReference type="EMBL" id="GBRH01192929">
    <property type="protein sequence ID" value="JAE04967.1"/>
    <property type="molecule type" value="Transcribed_RNA"/>
</dbReference>
<organism evidence="1">
    <name type="scientific">Arundo donax</name>
    <name type="common">Giant reed</name>
    <name type="synonym">Donax arundinaceus</name>
    <dbReference type="NCBI Taxonomy" id="35708"/>
    <lineage>
        <taxon>Eukaryota</taxon>
        <taxon>Viridiplantae</taxon>
        <taxon>Streptophyta</taxon>
        <taxon>Embryophyta</taxon>
        <taxon>Tracheophyta</taxon>
        <taxon>Spermatophyta</taxon>
        <taxon>Magnoliopsida</taxon>
        <taxon>Liliopsida</taxon>
        <taxon>Poales</taxon>
        <taxon>Poaceae</taxon>
        <taxon>PACMAD clade</taxon>
        <taxon>Arundinoideae</taxon>
        <taxon>Arundineae</taxon>
        <taxon>Arundo</taxon>
    </lineage>
</organism>
<accession>A0A0A9EY00</accession>
<sequence length="92" mass="10832">METMSARFVERSGKRYPLAHYRLMALMEELELTKVDLPNKIPIWLLTSKFQTVGRMPITYILLSQQITMMMNLCSSKWLLTILILDLVKMPR</sequence>
<protein>
    <submittedName>
        <fullName evidence="1">Uncharacterized protein</fullName>
    </submittedName>
</protein>
<name>A0A0A9EY00_ARUDO</name>
<evidence type="ECO:0000313" key="1">
    <source>
        <dbReference type="EMBL" id="JAE04967.1"/>
    </source>
</evidence>
<reference evidence="1" key="1">
    <citation type="submission" date="2014-09" db="EMBL/GenBank/DDBJ databases">
        <authorList>
            <person name="Magalhaes I.L.F."/>
            <person name="Oliveira U."/>
            <person name="Santos F.R."/>
            <person name="Vidigal T.H.D.A."/>
            <person name="Brescovit A.D."/>
            <person name="Santos A.J."/>
        </authorList>
    </citation>
    <scope>NUCLEOTIDE SEQUENCE</scope>
    <source>
        <tissue evidence="1">Shoot tissue taken approximately 20 cm above the soil surface</tissue>
    </source>
</reference>
<proteinExistence type="predicted"/>
<reference evidence="1" key="2">
    <citation type="journal article" date="2015" name="Data Brief">
        <title>Shoot transcriptome of the giant reed, Arundo donax.</title>
        <authorList>
            <person name="Barrero R.A."/>
            <person name="Guerrero F.D."/>
            <person name="Moolhuijzen P."/>
            <person name="Goolsby J.A."/>
            <person name="Tidwell J."/>
            <person name="Bellgard S.E."/>
            <person name="Bellgard M.I."/>
        </authorList>
    </citation>
    <scope>NUCLEOTIDE SEQUENCE</scope>
    <source>
        <tissue evidence="1">Shoot tissue taken approximately 20 cm above the soil surface</tissue>
    </source>
</reference>
<dbReference type="AlphaFoldDB" id="A0A0A9EY00"/>